<evidence type="ECO:0000313" key="3">
    <source>
        <dbReference type="Proteomes" id="UP000326396"/>
    </source>
</evidence>
<feature type="compositionally biased region" description="Polar residues" evidence="1">
    <location>
        <begin position="1"/>
        <end position="11"/>
    </location>
</feature>
<protein>
    <submittedName>
        <fullName evidence="2">Uncharacterized protein</fullName>
    </submittedName>
</protein>
<reference evidence="2 3" key="1">
    <citation type="submission" date="2019-05" db="EMBL/GenBank/DDBJ databases">
        <title>Mikania micrantha, genome provides insights into the molecular mechanism of rapid growth.</title>
        <authorList>
            <person name="Liu B."/>
        </authorList>
    </citation>
    <scope>NUCLEOTIDE SEQUENCE [LARGE SCALE GENOMIC DNA]</scope>
    <source>
        <strain evidence="2">NLD-2019</strain>
        <tissue evidence="2">Leaf</tissue>
    </source>
</reference>
<feature type="region of interest" description="Disordered" evidence="1">
    <location>
        <begin position="1"/>
        <end position="47"/>
    </location>
</feature>
<evidence type="ECO:0000313" key="2">
    <source>
        <dbReference type="EMBL" id="KAD4887985.1"/>
    </source>
</evidence>
<gene>
    <name evidence="2" type="ORF">E3N88_20058</name>
</gene>
<dbReference type="AlphaFoldDB" id="A0A5N6NIJ2"/>
<proteinExistence type="predicted"/>
<accession>A0A5N6NIJ2</accession>
<evidence type="ECO:0000256" key="1">
    <source>
        <dbReference type="SAM" id="MobiDB-lite"/>
    </source>
</evidence>
<name>A0A5N6NIJ2_9ASTR</name>
<sequence length="113" mass="12723">MKLGSLGSTETIAVRDGHLTGPSRYAKPGRENLNSPKSIAVRDDRSSSTSAVRDVFREPNEYFNHRGMRWYFLGGVASLETPLKTFRSLGSARRHSPLPCMSWSYCGHRFWSS</sequence>
<dbReference type="Proteomes" id="UP000326396">
    <property type="component" value="Linkage Group LG19"/>
</dbReference>
<comment type="caution">
    <text evidence="2">The sequence shown here is derived from an EMBL/GenBank/DDBJ whole genome shotgun (WGS) entry which is preliminary data.</text>
</comment>
<dbReference type="EMBL" id="SZYD01000011">
    <property type="protein sequence ID" value="KAD4887985.1"/>
    <property type="molecule type" value="Genomic_DNA"/>
</dbReference>
<organism evidence="2 3">
    <name type="scientific">Mikania micrantha</name>
    <name type="common">bitter vine</name>
    <dbReference type="NCBI Taxonomy" id="192012"/>
    <lineage>
        <taxon>Eukaryota</taxon>
        <taxon>Viridiplantae</taxon>
        <taxon>Streptophyta</taxon>
        <taxon>Embryophyta</taxon>
        <taxon>Tracheophyta</taxon>
        <taxon>Spermatophyta</taxon>
        <taxon>Magnoliopsida</taxon>
        <taxon>eudicotyledons</taxon>
        <taxon>Gunneridae</taxon>
        <taxon>Pentapetalae</taxon>
        <taxon>asterids</taxon>
        <taxon>campanulids</taxon>
        <taxon>Asterales</taxon>
        <taxon>Asteraceae</taxon>
        <taxon>Asteroideae</taxon>
        <taxon>Heliantheae alliance</taxon>
        <taxon>Eupatorieae</taxon>
        <taxon>Mikania</taxon>
    </lineage>
</organism>
<keyword evidence="3" id="KW-1185">Reference proteome</keyword>